<proteinExistence type="predicted"/>
<organism evidence="1 2">
    <name type="scientific">Candida boidinii</name>
    <name type="common">Yeast</name>
    <dbReference type="NCBI Taxonomy" id="5477"/>
    <lineage>
        <taxon>Eukaryota</taxon>
        <taxon>Fungi</taxon>
        <taxon>Dikarya</taxon>
        <taxon>Ascomycota</taxon>
        <taxon>Saccharomycotina</taxon>
        <taxon>Pichiomycetes</taxon>
        <taxon>Pichiales</taxon>
        <taxon>Pichiaceae</taxon>
        <taxon>Ogataea</taxon>
        <taxon>Ogataea/Candida clade</taxon>
    </lineage>
</organism>
<name>A0A9W6WLU7_CANBO</name>
<protein>
    <submittedName>
        <fullName evidence="1">Unnamed protein product</fullName>
    </submittedName>
</protein>
<dbReference type="Gene3D" id="3.40.50.1860">
    <property type="match status" value="1"/>
</dbReference>
<gene>
    <name evidence="1" type="ORF">Cboi02_000631800</name>
</gene>
<dbReference type="EMBL" id="BSXN01003874">
    <property type="protein sequence ID" value="GME80134.1"/>
    <property type="molecule type" value="Genomic_DNA"/>
</dbReference>
<keyword evidence="2" id="KW-1185">Reference proteome</keyword>
<evidence type="ECO:0000313" key="1">
    <source>
        <dbReference type="EMBL" id="GME80134.1"/>
    </source>
</evidence>
<dbReference type="GO" id="GO:0016855">
    <property type="term" value="F:racemase and epimerase activity, acting on amino acids and derivatives"/>
    <property type="evidence" value="ECO:0007669"/>
    <property type="project" value="InterPro"/>
</dbReference>
<comment type="caution">
    <text evidence="1">The sequence shown here is derived from an EMBL/GenBank/DDBJ whole genome shotgun (WGS) entry which is preliminary data.</text>
</comment>
<dbReference type="Proteomes" id="UP001165120">
    <property type="component" value="Unassembled WGS sequence"/>
</dbReference>
<dbReference type="InterPro" id="IPR001920">
    <property type="entry name" value="Asp/Glu_race"/>
</dbReference>
<dbReference type="NCBIfam" id="NF005679">
    <property type="entry name" value="PRK07475.1"/>
    <property type="match status" value="1"/>
</dbReference>
<reference evidence="1" key="1">
    <citation type="submission" date="2023-04" db="EMBL/GenBank/DDBJ databases">
        <title>Candida boidinii NBRC 10035.</title>
        <authorList>
            <person name="Ichikawa N."/>
            <person name="Sato H."/>
            <person name="Tonouchi N."/>
        </authorList>
    </citation>
    <scope>NUCLEOTIDE SEQUENCE</scope>
    <source>
        <strain evidence="1">NBRC 10035</strain>
    </source>
</reference>
<sequence>MSSYPPREDLKPLGALCLDYTDDIHRPPGDPLNELSYHFPVIHEQVKQGTLWNIVNSNAFSDEFLQNFIDACQKLEERGAIGIITSCGFLAQVQNRLAEKINIPIATSSLMQIPFVLSIISHKKHVGVLTFDGEVLGQTHFRGIGISDEMAKRVTVQGCHDDGALRRIIRDGDPYIHAELESELVDLAKELLEKDPSIGAIVLECTQMPPFAKAIQEKTGLPVYDAITMIDWFYSGLRARNLPKDDFTEEGLRRRKRSDKELKKS</sequence>
<evidence type="ECO:0000313" key="2">
    <source>
        <dbReference type="Proteomes" id="UP001165120"/>
    </source>
</evidence>
<accession>A0A9W6WLU7</accession>
<dbReference type="AlphaFoldDB" id="A0A9W6WLU7"/>